<dbReference type="Gene3D" id="1.20.5.5260">
    <property type="match status" value="1"/>
</dbReference>
<sequence>MQERTIPDGQELLTLFGSMDERFEDEKRVFCAAVRESLAGSGEVSRRAIIFCIIGEMETTTDPLRLDVLRSCLEILVSIDFEPDAL</sequence>
<evidence type="ECO:0000313" key="2">
    <source>
        <dbReference type="Proteomes" id="UP000030853"/>
    </source>
</evidence>
<dbReference type="RefSeq" id="WP_039328822.1">
    <property type="nucleotide sequence ID" value="NZ_JTJJ01000019.1"/>
</dbReference>
<dbReference type="AlphaFoldDB" id="A0A0B1RDT6"/>
<dbReference type="Pfam" id="PF10798">
    <property type="entry name" value="YmgB"/>
    <property type="match status" value="1"/>
</dbReference>
<dbReference type="GO" id="GO:0071468">
    <property type="term" value="P:cellular response to acidic pH"/>
    <property type="evidence" value="ECO:0007669"/>
    <property type="project" value="InterPro"/>
</dbReference>
<proteinExistence type="predicted"/>
<evidence type="ECO:0000313" key="1">
    <source>
        <dbReference type="EMBL" id="KHJ69250.1"/>
    </source>
</evidence>
<dbReference type="Proteomes" id="UP000030853">
    <property type="component" value="Unassembled WGS sequence"/>
</dbReference>
<gene>
    <name evidence="1" type="ORF">QU24_04835</name>
</gene>
<dbReference type="InterPro" id="IPR024753">
    <property type="entry name" value="AriR"/>
</dbReference>
<name>A0A0B1RDT6_9GAMM</name>
<accession>A0A0B1RDT6</accession>
<organism evidence="1 2">
    <name type="scientific">Pantoea rodasii</name>
    <dbReference type="NCBI Taxonomy" id="1076549"/>
    <lineage>
        <taxon>Bacteria</taxon>
        <taxon>Pseudomonadati</taxon>
        <taxon>Pseudomonadota</taxon>
        <taxon>Gammaproteobacteria</taxon>
        <taxon>Enterobacterales</taxon>
        <taxon>Erwiniaceae</taxon>
        <taxon>Pantoea</taxon>
    </lineage>
</organism>
<protein>
    <submittedName>
        <fullName evidence="1">Uncharacterized protein</fullName>
    </submittedName>
</protein>
<dbReference type="EMBL" id="JTJJ01000019">
    <property type="protein sequence ID" value="KHJ69250.1"/>
    <property type="molecule type" value="Genomic_DNA"/>
</dbReference>
<reference evidence="1 2" key="1">
    <citation type="submission" date="2014-11" db="EMBL/GenBank/DDBJ databases">
        <title>Genome sequencing of Pantoea rodasii ND03.</title>
        <authorList>
            <person name="Muhamad Yunos N.Y."/>
            <person name="Chan K.-G."/>
        </authorList>
    </citation>
    <scope>NUCLEOTIDE SEQUENCE [LARGE SCALE GENOMIC DNA]</scope>
    <source>
        <strain evidence="1 2">ND03</strain>
    </source>
</reference>
<comment type="caution">
    <text evidence="1">The sequence shown here is derived from an EMBL/GenBank/DDBJ whole genome shotgun (WGS) entry which is preliminary data.</text>
</comment>